<dbReference type="EMBL" id="KQ947419">
    <property type="protein sequence ID" value="KUJ14695.1"/>
    <property type="molecule type" value="Genomic_DNA"/>
</dbReference>
<protein>
    <submittedName>
        <fullName evidence="2">Uncharacterized protein</fullName>
    </submittedName>
</protein>
<dbReference type="AlphaFoldDB" id="A0A194X3B9"/>
<dbReference type="InParanoid" id="A0A194X3B9"/>
<feature type="compositionally biased region" description="Polar residues" evidence="1">
    <location>
        <begin position="398"/>
        <end position="413"/>
    </location>
</feature>
<feature type="compositionally biased region" description="Polar residues" evidence="1">
    <location>
        <begin position="354"/>
        <end position="371"/>
    </location>
</feature>
<feature type="region of interest" description="Disordered" evidence="1">
    <location>
        <begin position="258"/>
        <end position="440"/>
    </location>
</feature>
<feature type="compositionally biased region" description="Basic and acidic residues" evidence="1">
    <location>
        <begin position="338"/>
        <end position="350"/>
    </location>
</feature>
<evidence type="ECO:0000313" key="2">
    <source>
        <dbReference type="EMBL" id="KUJ14695.1"/>
    </source>
</evidence>
<name>A0A194X3B9_MOLSC</name>
<organism evidence="2 3">
    <name type="scientific">Mollisia scopiformis</name>
    <name type="common">Conifer needle endophyte fungus</name>
    <name type="synonym">Phialocephala scopiformis</name>
    <dbReference type="NCBI Taxonomy" id="149040"/>
    <lineage>
        <taxon>Eukaryota</taxon>
        <taxon>Fungi</taxon>
        <taxon>Dikarya</taxon>
        <taxon>Ascomycota</taxon>
        <taxon>Pezizomycotina</taxon>
        <taxon>Leotiomycetes</taxon>
        <taxon>Helotiales</taxon>
        <taxon>Mollisiaceae</taxon>
        <taxon>Mollisia</taxon>
    </lineage>
</organism>
<keyword evidence="3" id="KW-1185">Reference proteome</keyword>
<gene>
    <name evidence="2" type="ORF">LY89DRAFT_119640</name>
</gene>
<dbReference type="STRING" id="149040.A0A194X3B9"/>
<feature type="compositionally biased region" description="Pro residues" evidence="1">
    <location>
        <begin position="180"/>
        <end position="202"/>
    </location>
</feature>
<feature type="compositionally biased region" description="Basic and acidic residues" evidence="1">
    <location>
        <begin position="75"/>
        <end position="101"/>
    </location>
</feature>
<evidence type="ECO:0000313" key="3">
    <source>
        <dbReference type="Proteomes" id="UP000070700"/>
    </source>
</evidence>
<feature type="region of interest" description="Disordered" evidence="1">
    <location>
        <begin position="66"/>
        <end position="245"/>
    </location>
</feature>
<feature type="compositionally biased region" description="Polar residues" evidence="1">
    <location>
        <begin position="310"/>
        <end position="320"/>
    </location>
</feature>
<proteinExistence type="predicted"/>
<accession>A0A194X3B9</accession>
<reference evidence="2 3" key="1">
    <citation type="submission" date="2015-10" db="EMBL/GenBank/DDBJ databases">
        <title>Full genome of DAOMC 229536 Phialocephala scopiformis, a fungal endophyte of spruce producing the potent anti-insectan compound rugulosin.</title>
        <authorList>
            <consortium name="DOE Joint Genome Institute"/>
            <person name="Walker A.K."/>
            <person name="Frasz S.L."/>
            <person name="Seifert K.A."/>
            <person name="Miller J.D."/>
            <person name="Mondo S.J."/>
            <person name="Labutti K."/>
            <person name="Lipzen A."/>
            <person name="Dockter R."/>
            <person name="Kennedy M."/>
            <person name="Grigoriev I.V."/>
            <person name="Spatafora J.W."/>
        </authorList>
    </citation>
    <scope>NUCLEOTIDE SEQUENCE [LARGE SCALE GENOMIC DNA]</scope>
    <source>
        <strain evidence="2 3">CBS 120377</strain>
    </source>
</reference>
<dbReference type="RefSeq" id="XP_018069050.1">
    <property type="nucleotide sequence ID" value="XM_018205136.1"/>
</dbReference>
<evidence type="ECO:0000256" key="1">
    <source>
        <dbReference type="SAM" id="MobiDB-lite"/>
    </source>
</evidence>
<feature type="compositionally biased region" description="Low complexity" evidence="1">
    <location>
        <begin position="106"/>
        <end position="118"/>
    </location>
</feature>
<dbReference type="OrthoDB" id="4849290at2759"/>
<dbReference type="KEGG" id="psco:LY89DRAFT_119640"/>
<sequence>MPEDTSDKSRKLNTPTIGDLIQWTSILPAHVQLVNLTVNQDPLGSRINYTISQDRTREALTLEAEGLADLTKQPQFKDDNASDKGPDDPHTLRPFSIEEPKPQAASTAKTTPSKQPTKTTEESDDGWEEGWEKKPNYGFDRLPAVPDPPQWADDPDPIGRLSGFTPQPPPPPRSSTSRPRAPPPPAPPRRPTRPAPQPPQPPRSSSSRPGAPPSPPPRPPLGEFNERTSKTDPIYYSPASEIRPRPTTLAALGYSPRLPVSLPPHPPSRVFEAPKDTRNPATRSVSVTYKRITQGGYYPRTGMDYISEGSEGSSRVTYTRPNREREKSPQRVNPFTRRVVEIESGSERGKKTARSLSRSSTESNPSVAASKTSDDPWATWGSTSKKKSDKSSQKSKIPVSSGNAPQRSSSPESWTRKLTRKPRSPSPPRRSGIIKVPGGSSDTINWRAQICELLKTGPDTADDALLESLLKTLKSSAAVEEPASVTKKPKKPKIKTPSPVSQILFRVKCHRTDRPLVYSDFPAFDENNHGDKKLHLKGKLTVSKSDLDNLDKERHGNLSFVVYKDFECCKKISNAKPGPLSKKEKSQQFQASEPLDLYTTESIRLISEEFCEAVVAITKTTGRIPACYPEFETSAILNAPYPWYYIDRRAWKENVSTLNKAQQKQVDLFVDYADYNIGEEYEKIDALLDKGLITTSYLDCLFVSSTSLPLQ</sequence>
<feature type="compositionally biased region" description="Pro residues" evidence="1">
    <location>
        <begin position="210"/>
        <end position="220"/>
    </location>
</feature>
<dbReference type="Proteomes" id="UP000070700">
    <property type="component" value="Unassembled WGS sequence"/>
</dbReference>
<dbReference type="GeneID" id="28814862"/>